<dbReference type="AlphaFoldDB" id="A0A1I8H5Y9"/>
<protein>
    <submittedName>
        <fullName evidence="4">Kazal-like domain-containing protein</fullName>
    </submittedName>
</protein>
<dbReference type="WBParaSite" id="maker-uti_cns_0004414-snap-gene-0.4-mRNA-1">
    <property type="protein sequence ID" value="maker-uti_cns_0004414-snap-gene-0.4-mRNA-1"/>
    <property type="gene ID" value="maker-uti_cns_0004414-snap-gene-0.4"/>
</dbReference>
<evidence type="ECO:0000313" key="4">
    <source>
        <dbReference type="WBParaSite" id="maker-uti_cns_0004414-snap-gene-0.4-mRNA-1"/>
    </source>
</evidence>
<evidence type="ECO:0000256" key="1">
    <source>
        <dbReference type="SAM" id="MobiDB-lite"/>
    </source>
</evidence>
<dbReference type="InterPro" id="IPR002350">
    <property type="entry name" value="Kazal_dom"/>
</dbReference>
<keyword evidence="3" id="KW-1185">Reference proteome</keyword>
<dbReference type="Proteomes" id="UP000095280">
    <property type="component" value="Unplaced"/>
</dbReference>
<evidence type="ECO:0000259" key="2">
    <source>
        <dbReference type="PROSITE" id="PS51465"/>
    </source>
</evidence>
<accession>A0A1I8H5Y9</accession>
<feature type="compositionally biased region" description="Basic and acidic residues" evidence="1">
    <location>
        <begin position="699"/>
        <end position="746"/>
    </location>
</feature>
<feature type="domain" description="Kazal-like" evidence="2">
    <location>
        <begin position="522"/>
        <end position="569"/>
    </location>
</feature>
<dbReference type="InterPro" id="IPR036058">
    <property type="entry name" value="Kazal_dom_sf"/>
</dbReference>
<sequence length="746" mass="83817">CIMLQQPSSQPLRRKPTVGEDVVSKIQQTAAQFCNNLRTHRQPPTESPKSAVSMATNKTKRRIKPVCIKHLSPRWETGQKQERKVLSLSNTAIGNFSKHSLMGLSVATLVLLTAARLTDASTVREFNFNASDRLPSGIGGPNESAVSAVALSPGSIKLVGPVGMNASWLGSLQCATKCRAWAFCHAYYFNASAGLCHLADQGQFETYWTGNGTAGKAAFVKLYHDICTWQSWTNWATASGATGDSDICNALVNRTRVRQCTCPTDEGASVSGWCQGAKDKSQTQGSFISWCQWSEWATDSSEGSLVCGNWNSRHRSRSCRCPIDRPPETIETAAVDNITQFTRRRVRKCGCSTPISASAGPEVSSESDTAYTAWCDWGNWGNWYKDCKYNYKIVRSRTRTYNDCTRSSSNSCSREWWQREAGPSCGWKDWSSWQSWRHCRSGKAQFATCRCEDDEAYNTATVTGYRNACHARCHGKRYRPGLCKAPWYTCRCITMVKKRCIYGMNSRSPCYFRCRGSVPRYEMYDGKCCPRCSLRVNEPVCGSRNQTYRNGCFARCNGDWITKPGICRAEVGIPVFPFAHTGRNQFEQEAQPVLPESEHRPGVVLPELDEHTGFEPGGHRQRQRPRTNLTEPEQRAKQALRKPQQKQQPSSSSSTQKKSGGVAFEVALDSGNVTPRSRKPHHLERRLGDDARPTTPDLIAKRQREAEARRKKQEAETIKRVGRHNDRVERLAREAEQRKKDEEDDD</sequence>
<proteinExistence type="predicted"/>
<name>A0A1I8H5Y9_9PLAT</name>
<dbReference type="SUPFAM" id="SSF100895">
    <property type="entry name" value="Kazal-type serine protease inhibitors"/>
    <property type="match status" value="1"/>
</dbReference>
<organism evidence="3 4">
    <name type="scientific">Macrostomum lignano</name>
    <dbReference type="NCBI Taxonomy" id="282301"/>
    <lineage>
        <taxon>Eukaryota</taxon>
        <taxon>Metazoa</taxon>
        <taxon>Spiralia</taxon>
        <taxon>Lophotrochozoa</taxon>
        <taxon>Platyhelminthes</taxon>
        <taxon>Rhabditophora</taxon>
        <taxon>Macrostomorpha</taxon>
        <taxon>Macrostomida</taxon>
        <taxon>Macrostomidae</taxon>
        <taxon>Macrostomum</taxon>
    </lineage>
</organism>
<feature type="compositionally biased region" description="Low complexity" evidence="1">
    <location>
        <begin position="645"/>
        <end position="659"/>
    </location>
</feature>
<feature type="region of interest" description="Disordered" evidence="1">
    <location>
        <begin position="608"/>
        <end position="746"/>
    </location>
</feature>
<dbReference type="Gene3D" id="3.30.60.30">
    <property type="match status" value="1"/>
</dbReference>
<reference evidence="4" key="1">
    <citation type="submission" date="2016-11" db="UniProtKB">
        <authorList>
            <consortium name="WormBaseParasite"/>
        </authorList>
    </citation>
    <scope>IDENTIFICATION</scope>
</reference>
<evidence type="ECO:0000313" key="3">
    <source>
        <dbReference type="Proteomes" id="UP000095280"/>
    </source>
</evidence>
<dbReference type="PROSITE" id="PS51465">
    <property type="entry name" value="KAZAL_2"/>
    <property type="match status" value="1"/>
</dbReference>